<dbReference type="InterPro" id="IPR011777">
    <property type="entry name" value="Geranylgeranyl_Rdtase_fam"/>
</dbReference>
<dbReference type="OrthoDB" id="9795712at2"/>
<dbReference type="EC" id="1.-.-.-" evidence="2"/>
<proteinExistence type="predicted"/>
<dbReference type="KEGG" id="ccho:CCHOA_10365"/>
<dbReference type="AlphaFoldDB" id="A0A3G6J9K2"/>
<dbReference type="SUPFAM" id="SSF51905">
    <property type="entry name" value="FAD/NAD(P)-binding domain"/>
    <property type="match status" value="1"/>
</dbReference>
<feature type="domain" description="FAD-binding" evidence="1">
    <location>
        <begin position="4"/>
        <end position="328"/>
    </location>
</feature>
<keyword evidence="2" id="KW-0560">Oxidoreductase</keyword>
<dbReference type="InterPro" id="IPR050407">
    <property type="entry name" value="Geranylgeranyl_reductase"/>
</dbReference>
<gene>
    <name evidence="2" type="ORF">CCHOA_10365</name>
</gene>
<dbReference type="PANTHER" id="PTHR42685">
    <property type="entry name" value="GERANYLGERANYL DIPHOSPHATE REDUCTASE"/>
    <property type="match status" value="1"/>
</dbReference>
<reference evidence="2 3" key="1">
    <citation type="submission" date="2018-11" db="EMBL/GenBank/DDBJ databases">
        <authorList>
            <person name="Kleinhagauer T."/>
            <person name="Glaeser S.P."/>
            <person name="Spergser J."/>
            <person name="Ruckert C."/>
            <person name="Kaempfer P."/>
            <person name="Busse H.-J."/>
        </authorList>
    </citation>
    <scope>NUCLEOTIDE SEQUENCE [LARGE SCALE GENOMIC DNA]</scope>
    <source>
        <strain evidence="2 3">200CH</strain>
    </source>
</reference>
<dbReference type="InterPro" id="IPR002938">
    <property type="entry name" value="FAD-bd"/>
</dbReference>
<dbReference type="Pfam" id="PF01494">
    <property type="entry name" value="FAD_binding_3"/>
    <property type="match status" value="1"/>
</dbReference>
<dbReference type="Proteomes" id="UP000269019">
    <property type="component" value="Chromosome"/>
</dbReference>
<dbReference type="GO" id="GO:0016628">
    <property type="term" value="F:oxidoreductase activity, acting on the CH-CH group of donors, NAD or NADP as acceptor"/>
    <property type="evidence" value="ECO:0007669"/>
    <property type="project" value="InterPro"/>
</dbReference>
<dbReference type="PRINTS" id="PR00420">
    <property type="entry name" value="RNGMNOXGNASE"/>
</dbReference>
<evidence type="ECO:0000259" key="1">
    <source>
        <dbReference type="Pfam" id="PF01494"/>
    </source>
</evidence>
<accession>A0A3G6J9K2</accession>
<dbReference type="InterPro" id="IPR036188">
    <property type="entry name" value="FAD/NAD-bd_sf"/>
</dbReference>
<dbReference type="RefSeq" id="WP_123931125.1">
    <property type="nucleotide sequence ID" value="NZ_CP033896.1"/>
</dbReference>
<dbReference type="GO" id="GO:0071949">
    <property type="term" value="F:FAD binding"/>
    <property type="evidence" value="ECO:0007669"/>
    <property type="project" value="InterPro"/>
</dbReference>
<evidence type="ECO:0000313" key="3">
    <source>
        <dbReference type="Proteomes" id="UP000269019"/>
    </source>
</evidence>
<name>A0A3G6J9K2_9CORY</name>
<dbReference type="NCBIfam" id="TIGR02032">
    <property type="entry name" value="GG-red-SF"/>
    <property type="match status" value="1"/>
</dbReference>
<evidence type="ECO:0000313" key="2">
    <source>
        <dbReference type="EMBL" id="AZA14452.1"/>
    </source>
</evidence>
<dbReference type="PANTHER" id="PTHR42685:SF22">
    <property type="entry name" value="CONDITIONED MEDIUM FACTOR RECEPTOR 1"/>
    <property type="match status" value="1"/>
</dbReference>
<keyword evidence="3" id="KW-1185">Reference proteome</keyword>
<sequence length="428" mass="45135">MWQADVVIVGFGPAGAAAAIAASRAGLSVIAVERGEYGRDKTCGDGLTPRAMTQLAHLGLGESIGDGYRNYGLKLHGFGGDVTVAWPDTGQFRAVGSAMRRTRLDALLADLAAAQPGVTVHYGTTVKDVTVVDGTLVAVSCIASDAGDHAPITVRGSRFIIADGVRSTVGKLLGRQWHQQEVYGIAARGYAQTPCADEPWIHSHVELSDEFGTTQPGYGWIFPLGASDGCVNVGCGALSIATRKATVNTKQLLRHYHQQVAADFLLQPVTQVTSALLPMGGAVSNVAGANWMLIGDAAACVNPLNGEGIDYGLETAQLAIDLATSTSGPLTYAWPALLRDTYGDAFAIARRAARLLCYPELLPAVGPMGMRGRQAQLVMPIAARLMGNLVSAADRDVTSWLWRRSGRLVRLATADRQLWSVDPGSARS</sequence>
<protein>
    <submittedName>
        <fullName evidence="2">Oxidoreductase</fullName>
        <ecNumber evidence="2">1.-.-.-</ecNumber>
    </submittedName>
</protein>
<dbReference type="EMBL" id="CP033896">
    <property type="protein sequence ID" value="AZA14452.1"/>
    <property type="molecule type" value="Genomic_DNA"/>
</dbReference>
<organism evidence="2 3">
    <name type="scientific">Corynebacterium choanae</name>
    <dbReference type="NCBI Taxonomy" id="1862358"/>
    <lineage>
        <taxon>Bacteria</taxon>
        <taxon>Bacillati</taxon>
        <taxon>Actinomycetota</taxon>
        <taxon>Actinomycetes</taxon>
        <taxon>Mycobacteriales</taxon>
        <taxon>Corynebacteriaceae</taxon>
        <taxon>Corynebacterium</taxon>
    </lineage>
</organism>
<dbReference type="Gene3D" id="3.50.50.60">
    <property type="entry name" value="FAD/NAD(P)-binding domain"/>
    <property type="match status" value="1"/>
</dbReference>